<keyword evidence="5" id="KW-1185">Reference proteome</keyword>
<dbReference type="InterPro" id="IPR051236">
    <property type="entry name" value="HAT_RTT109-like"/>
</dbReference>
<feature type="signal peptide" evidence="3">
    <location>
        <begin position="1"/>
        <end position="28"/>
    </location>
</feature>
<protein>
    <recommendedName>
        <fullName evidence="2">Altered inheritance of mitochondria protein 6</fullName>
    </recommendedName>
</protein>
<evidence type="ECO:0000256" key="2">
    <source>
        <dbReference type="ARBA" id="ARBA00014286"/>
    </source>
</evidence>
<dbReference type="AlphaFoldDB" id="A0AAI8YLY8"/>
<dbReference type="Proteomes" id="UP001295740">
    <property type="component" value="Unassembled WGS sequence"/>
</dbReference>
<dbReference type="InterPro" id="IPR017946">
    <property type="entry name" value="PLC-like_Pdiesterase_TIM-brl"/>
</dbReference>
<dbReference type="EMBL" id="CAUWAG010000013">
    <property type="protein sequence ID" value="CAJ2509753.1"/>
    <property type="molecule type" value="Genomic_DNA"/>
</dbReference>
<dbReference type="PANTHER" id="PTHR31571">
    <property type="entry name" value="ALTERED INHERITANCE OF MITOCHONDRIA PROTEIN 6"/>
    <property type="match status" value="1"/>
</dbReference>
<sequence length="462" mass="49805">MGSIRSWSFAAASTTILVADSAVATTDGISTCGETWMAVNDVTIGDGTDHRSGFNSAVDRFCSSSDVDGATVKEDGYLSMATETFLSGGKDPSTYGLLGFLKSTTRRARITKLTVGSSHLPERAKYSLSPATKCKNYLKTLSSEGKCYGDTNKDTKGGTYQVGDNEVSYHALANIIPPTQDALNKAFTEGALSTQTVNLGGGPELDPWPFDSLDDVLPVAVHSHNDYTNQQIPVFQALSAGCVSIEADVWLVDGDVSIGHKEPAVGRTLGKQYVEPLKAILDHNGGSVYKANTTQGFSLLVDFKSKDDETLDAVVKALDPLRQADYLSKVVDGKFQEKQVTVVASGDAPFDRISKFDGIPGKDVFYDAKLTDLDKEDYNTLNSYWASAQFGKAARGDVENQRLSGDQTGKIEAQVKAAHDKGLKVRYWDLPGDYIWEQLSALGVDRLNADDMSATARLPRIS</sequence>
<comment type="caution">
    <text evidence="4">The sequence shown here is derived from an EMBL/GenBank/DDBJ whole genome shotgun (WGS) entry which is preliminary data.</text>
</comment>
<reference evidence="4" key="1">
    <citation type="submission" date="2023-10" db="EMBL/GenBank/DDBJ databases">
        <authorList>
            <person name="Hackl T."/>
        </authorList>
    </citation>
    <scope>NUCLEOTIDE SEQUENCE</scope>
</reference>
<feature type="chain" id="PRO_5042620412" description="Altered inheritance of mitochondria protein 6" evidence="3">
    <location>
        <begin position="29"/>
        <end position="462"/>
    </location>
</feature>
<proteinExistence type="inferred from homology"/>
<evidence type="ECO:0000256" key="3">
    <source>
        <dbReference type="SAM" id="SignalP"/>
    </source>
</evidence>
<organism evidence="4 5">
    <name type="scientific">Anthostomella pinea</name>
    <dbReference type="NCBI Taxonomy" id="933095"/>
    <lineage>
        <taxon>Eukaryota</taxon>
        <taxon>Fungi</taxon>
        <taxon>Dikarya</taxon>
        <taxon>Ascomycota</taxon>
        <taxon>Pezizomycotina</taxon>
        <taxon>Sordariomycetes</taxon>
        <taxon>Xylariomycetidae</taxon>
        <taxon>Xylariales</taxon>
        <taxon>Xylariaceae</taxon>
        <taxon>Anthostomella</taxon>
    </lineage>
</organism>
<evidence type="ECO:0000313" key="5">
    <source>
        <dbReference type="Proteomes" id="UP001295740"/>
    </source>
</evidence>
<gene>
    <name evidence="4" type="ORF">KHLLAP_LOCUS10221</name>
</gene>
<comment type="similarity">
    <text evidence="1">Belongs to the AIM6 family.</text>
</comment>
<accession>A0AAI8YLY8</accession>
<evidence type="ECO:0000313" key="4">
    <source>
        <dbReference type="EMBL" id="CAJ2509753.1"/>
    </source>
</evidence>
<dbReference type="GO" id="GO:0006629">
    <property type="term" value="P:lipid metabolic process"/>
    <property type="evidence" value="ECO:0007669"/>
    <property type="project" value="InterPro"/>
</dbReference>
<dbReference type="SUPFAM" id="SSF51695">
    <property type="entry name" value="PLC-like phosphodiesterases"/>
    <property type="match status" value="1"/>
</dbReference>
<name>A0AAI8YLY8_9PEZI</name>
<dbReference type="GO" id="GO:0008081">
    <property type="term" value="F:phosphoric diester hydrolase activity"/>
    <property type="evidence" value="ECO:0007669"/>
    <property type="project" value="InterPro"/>
</dbReference>
<evidence type="ECO:0000256" key="1">
    <source>
        <dbReference type="ARBA" id="ARBA00008858"/>
    </source>
</evidence>
<dbReference type="PANTHER" id="PTHR31571:SF1">
    <property type="entry name" value="ALTERED INHERITANCE OF MITOCHONDRIA PROTEIN 6"/>
    <property type="match status" value="1"/>
</dbReference>
<keyword evidence="3" id="KW-0732">Signal</keyword>